<dbReference type="GO" id="GO:0008360">
    <property type="term" value="P:regulation of cell shape"/>
    <property type="evidence" value="ECO:0007669"/>
    <property type="project" value="UniProtKB-UniRule"/>
</dbReference>
<keyword evidence="4 9" id="KW-0812">Transmembrane</keyword>
<dbReference type="RefSeq" id="WP_077755197.1">
    <property type="nucleotide sequence ID" value="NZ_CP014782.1"/>
</dbReference>
<evidence type="ECO:0000256" key="7">
    <source>
        <dbReference type="ARBA" id="ARBA00023136"/>
    </source>
</evidence>
<proteinExistence type="inferred from homology"/>
<evidence type="ECO:0000256" key="6">
    <source>
        <dbReference type="ARBA" id="ARBA00022989"/>
    </source>
</evidence>
<dbReference type="PANTHER" id="PTHR37484">
    <property type="entry name" value="ROD SHAPE-DETERMINING PROTEIN MRED"/>
    <property type="match status" value="1"/>
</dbReference>
<dbReference type="AlphaFoldDB" id="A0A1S6HXU0"/>
<dbReference type="KEGG" id="spsw:Sps_05337"/>
<dbReference type="STRING" id="225848.Sps_05337"/>
<evidence type="ECO:0000256" key="5">
    <source>
        <dbReference type="ARBA" id="ARBA00022960"/>
    </source>
</evidence>
<dbReference type="Pfam" id="PF04093">
    <property type="entry name" value="MreD"/>
    <property type="match status" value="1"/>
</dbReference>
<keyword evidence="3 8" id="KW-1003">Cell membrane</keyword>
<feature type="transmembrane region" description="Helical" evidence="9">
    <location>
        <begin position="101"/>
        <end position="122"/>
    </location>
</feature>
<evidence type="ECO:0000256" key="3">
    <source>
        <dbReference type="ARBA" id="ARBA00022475"/>
    </source>
</evidence>
<dbReference type="PANTHER" id="PTHR37484:SF1">
    <property type="entry name" value="ROD SHAPE-DETERMINING PROTEIN MRED"/>
    <property type="match status" value="1"/>
</dbReference>
<dbReference type="NCBIfam" id="TIGR03426">
    <property type="entry name" value="shape_MreD"/>
    <property type="match status" value="1"/>
</dbReference>
<gene>
    <name evidence="10" type="ORF">Sps_05337</name>
</gene>
<evidence type="ECO:0000256" key="2">
    <source>
        <dbReference type="ARBA" id="ARBA00007776"/>
    </source>
</evidence>
<comment type="similarity">
    <text evidence="2 8">Belongs to the MreD family.</text>
</comment>
<keyword evidence="11" id="KW-1185">Reference proteome</keyword>
<dbReference type="OrthoDB" id="6647425at2"/>
<evidence type="ECO:0000256" key="9">
    <source>
        <dbReference type="SAM" id="Phobius"/>
    </source>
</evidence>
<dbReference type="PIRSF" id="PIRSF018472">
    <property type="entry name" value="MreD_proteobac"/>
    <property type="match status" value="1"/>
</dbReference>
<dbReference type="Proteomes" id="UP000189545">
    <property type="component" value="Chromosome"/>
</dbReference>
<dbReference type="EMBL" id="CP014782">
    <property type="protein sequence ID" value="AQS40406.1"/>
    <property type="molecule type" value="Genomic_DNA"/>
</dbReference>
<keyword evidence="5 8" id="KW-0133">Cell shape</keyword>
<reference evidence="10 11" key="1">
    <citation type="submission" date="2016-03" db="EMBL/GenBank/DDBJ databases">
        <title>Complete genome sequence of Shewanella psychrophila WP2, a deep sea bacterium isolated from west Pacific sediment.</title>
        <authorList>
            <person name="Xu G."/>
            <person name="Jian H."/>
        </authorList>
    </citation>
    <scope>NUCLEOTIDE SEQUENCE [LARGE SCALE GENOMIC DNA]</scope>
    <source>
        <strain evidence="10 11">WP2</strain>
    </source>
</reference>
<sequence>MSMHIANGRWVVWLSLLGAMLLQIMPLPDIVEAWRPDWLLLVIIYWAMALPHRYNILSAWVLGVMLDILLGAHLGIRALSMSLVVYVVVLHFQRLRNFPMWQQALMIASLVCLHHLVVFWIQFVVSTVSFDESLFLPAFSSLIIWPWVFWMLRRLRRLYKVR</sequence>
<evidence type="ECO:0000256" key="4">
    <source>
        <dbReference type="ARBA" id="ARBA00022692"/>
    </source>
</evidence>
<feature type="transmembrane region" description="Helical" evidence="9">
    <location>
        <begin position="57"/>
        <end position="89"/>
    </location>
</feature>
<protein>
    <recommendedName>
        <fullName evidence="8">Rod shape-determining protein MreD</fullName>
    </recommendedName>
</protein>
<evidence type="ECO:0000256" key="1">
    <source>
        <dbReference type="ARBA" id="ARBA00004651"/>
    </source>
</evidence>
<organism evidence="10 11">
    <name type="scientific">Shewanella psychrophila</name>
    <dbReference type="NCBI Taxonomy" id="225848"/>
    <lineage>
        <taxon>Bacteria</taxon>
        <taxon>Pseudomonadati</taxon>
        <taxon>Pseudomonadota</taxon>
        <taxon>Gammaproteobacteria</taxon>
        <taxon>Alteromonadales</taxon>
        <taxon>Shewanellaceae</taxon>
        <taxon>Shewanella</taxon>
    </lineage>
</organism>
<dbReference type="InterPro" id="IPR007227">
    <property type="entry name" value="Cell_shape_determining_MreD"/>
</dbReference>
<comment type="function">
    <text evidence="8">Involved in formation of the rod shape of the cell. May also contribute to regulation of formation of penicillin-binding proteins.</text>
</comment>
<feature type="transmembrane region" description="Helical" evidence="9">
    <location>
        <begin position="134"/>
        <end position="152"/>
    </location>
</feature>
<dbReference type="InterPro" id="IPR026034">
    <property type="entry name" value="MreD_proteobac"/>
</dbReference>
<keyword evidence="7 8" id="KW-0472">Membrane</keyword>
<evidence type="ECO:0000313" key="11">
    <source>
        <dbReference type="Proteomes" id="UP000189545"/>
    </source>
</evidence>
<keyword evidence="6 9" id="KW-1133">Transmembrane helix</keyword>
<comment type="subcellular location">
    <subcellularLocation>
        <location evidence="8">Cell inner membrane</location>
    </subcellularLocation>
    <subcellularLocation>
        <location evidence="1">Cell membrane</location>
        <topology evidence="1">Multi-pass membrane protein</topology>
    </subcellularLocation>
</comment>
<evidence type="ECO:0000256" key="8">
    <source>
        <dbReference type="PIRNR" id="PIRNR018472"/>
    </source>
</evidence>
<accession>A0A1S6HXU0</accession>
<dbReference type="GO" id="GO:0005886">
    <property type="term" value="C:plasma membrane"/>
    <property type="evidence" value="ECO:0007669"/>
    <property type="project" value="UniProtKB-SubCell"/>
</dbReference>
<evidence type="ECO:0000313" key="10">
    <source>
        <dbReference type="EMBL" id="AQS40406.1"/>
    </source>
</evidence>
<name>A0A1S6HXU0_9GAMM</name>
<keyword evidence="8" id="KW-0997">Cell inner membrane</keyword>